<evidence type="ECO:0000313" key="2">
    <source>
        <dbReference type="EMBL" id="KAF9618958.1"/>
    </source>
</evidence>
<sequence>MRPLKARTPISGKEFEDDDSFKALRLSPTNWTGTGIQCRWFEDRYVNYILEQPKGWEPGADHEEEYILAFLFYMVGQAFFKTGTSSIRLSLVTDLLDRSAMNDIDFGGAIYAYLFRGMDEAVRTKSSRGQIVGFCIILQYWWFEYARTLNPIQDSLYNADEIPRIKAWGKDRIEKHYGMVRHNIDLSRQQIEMATTNKIVWTPWSTACIMVRDRDSFSEDGLMQNYWDICRHALDLSRRRVVFVAPGPLKAWYLGDRAWRQLTGEVAIPYPPPKDMCAIDITFAQLLWYRENHWPCASSFITIDDDTYDTYWAIVSRGSLLPGPVYRASNLDLVTPEALRHDLQFPGPSQATHAPSAYDAHVFVGG</sequence>
<keyword evidence="3" id="KW-1185">Reference proteome</keyword>
<comment type="caution">
    <text evidence="2">The sequence shown here is derived from an EMBL/GenBank/DDBJ whole genome shotgun (WGS) entry which is preliminary data.</text>
</comment>
<evidence type="ECO:0000313" key="3">
    <source>
        <dbReference type="Proteomes" id="UP000631114"/>
    </source>
</evidence>
<name>A0A835INR9_9MAGN</name>
<dbReference type="OrthoDB" id="2009336at2759"/>
<reference evidence="2 3" key="1">
    <citation type="submission" date="2020-10" db="EMBL/GenBank/DDBJ databases">
        <title>The Coptis chinensis genome and diversification of protoberbering-type alkaloids.</title>
        <authorList>
            <person name="Wang B."/>
            <person name="Shu S."/>
            <person name="Song C."/>
            <person name="Liu Y."/>
        </authorList>
    </citation>
    <scope>NUCLEOTIDE SEQUENCE [LARGE SCALE GENOMIC DNA]</scope>
    <source>
        <strain evidence="2">HL-2020</strain>
        <tissue evidence="2">Leaf</tissue>
    </source>
</reference>
<proteinExistence type="predicted"/>
<feature type="domain" description="Aminotransferase-like plant mobile" evidence="1">
    <location>
        <begin position="65"/>
        <end position="261"/>
    </location>
</feature>
<dbReference type="Pfam" id="PF10536">
    <property type="entry name" value="PMD"/>
    <property type="match status" value="1"/>
</dbReference>
<dbReference type="PANTHER" id="PTHR46033">
    <property type="entry name" value="PROTEIN MAIN-LIKE 2"/>
    <property type="match status" value="1"/>
</dbReference>
<dbReference type="Proteomes" id="UP000631114">
    <property type="component" value="Unassembled WGS sequence"/>
</dbReference>
<dbReference type="InterPro" id="IPR044824">
    <property type="entry name" value="MAIN-like"/>
</dbReference>
<protein>
    <recommendedName>
        <fullName evidence="1">Aminotransferase-like plant mobile domain-containing protein</fullName>
    </recommendedName>
</protein>
<dbReference type="PANTHER" id="PTHR46033:SF8">
    <property type="entry name" value="PROTEIN MAINTENANCE OF MERISTEMS-LIKE"/>
    <property type="match status" value="1"/>
</dbReference>
<organism evidence="2 3">
    <name type="scientific">Coptis chinensis</name>
    <dbReference type="NCBI Taxonomy" id="261450"/>
    <lineage>
        <taxon>Eukaryota</taxon>
        <taxon>Viridiplantae</taxon>
        <taxon>Streptophyta</taxon>
        <taxon>Embryophyta</taxon>
        <taxon>Tracheophyta</taxon>
        <taxon>Spermatophyta</taxon>
        <taxon>Magnoliopsida</taxon>
        <taxon>Ranunculales</taxon>
        <taxon>Ranunculaceae</taxon>
        <taxon>Coptidoideae</taxon>
        <taxon>Coptis</taxon>
    </lineage>
</organism>
<gene>
    <name evidence="2" type="ORF">IFM89_002953</name>
</gene>
<accession>A0A835INR9</accession>
<dbReference type="EMBL" id="JADFTS010000002">
    <property type="protein sequence ID" value="KAF9618958.1"/>
    <property type="molecule type" value="Genomic_DNA"/>
</dbReference>
<dbReference type="InterPro" id="IPR019557">
    <property type="entry name" value="AminoTfrase-like_pln_mobile"/>
</dbReference>
<evidence type="ECO:0000259" key="1">
    <source>
        <dbReference type="Pfam" id="PF10536"/>
    </source>
</evidence>
<dbReference type="AlphaFoldDB" id="A0A835INR9"/>
<dbReference type="GO" id="GO:0010073">
    <property type="term" value="P:meristem maintenance"/>
    <property type="evidence" value="ECO:0007669"/>
    <property type="project" value="InterPro"/>
</dbReference>